<keyword evidence="3" id="KW-1185">Reference proteome</keyword>
<organism evidence="2 3">
    <name type="scientific">Drosophila navojoa</name>
    <name type="common">Fruit fly</name>
    <dbReference type="NCBI Taxonomy" id="7232"/>
    <lineage>
        <taxon>Eukaryota</taxon>
        <taxon>Metazoa</taxon>
        <taxon>Ecdysozoa</taxon>
        <taxon>Arthropoda</taxon>
        <taxon>Hexapoda</taxon>
        <taxon>Insecta</taxon>
        <taxon>Pterygota</taxon>
        <taxon>Neoptera</taxon>
        <taxon>Endopterygota</taxon>
        <taxon>Diptera</taxon>
        <taxon>Brachycera</taxon>
        <taxon>Muscomorpha</taxon>
        <taxon>Ephydroidea</taxon>
        <taxon>Drosophilidae</taxon>
        <taxon>Drosophila</taxon>
    </lineage>
</organism>
<dbReference type="AlphaFoldDB" id="A0A484BPZ3"/>
<dbReference type="EMBL" id="LSRL02000013">
    <property type="protein sequence ID" value="TDG50813.1"/>
    <property type="molecule type" value="Genomic_DNA"/>
</dbReference>
<keyword evidence="1" id="KW-0812">Transmembrane</keyword>
<feature type="transmembrane region" description="Helical" evidence="1">
    <location>
        <begin position="88"/>
        <end position="108"/>
    </location>
</feature>
<comment type="caution">
    <text evidence="2">The sequence shown here is derived from an EMBL/GenBank/DDBJ whole genome shotgun (WGS) entry which is preliminary data.</text>
</comment>
<dbReference type="OrthoDB" id="8048189at2759"/>
<gene>
    <name evidence="2" type="ORF">AWZ03_002802</name>
</gene>
<dbReference type="OMA" id="PHSKFAE"/>
<protein>
    <submittedName>
        <fullName evidence="2">Uncharacterized protein</fullName>
    </submittedName>
</protein>
<evidence type="ECO:0000313" key="2">
    <source>
        <dbReference type="EMBL" id="TDG50813.1"/>
    </source>
</evidence>
<keyword evidence="1" id="KW-1133">Transmembrane helix</keyword>
<keyword evidence="1" id="KW-0472">Membrane</keyword>
<evidence type="ECO:0000313" key="3">
    <source>
        <dbReference type="Proteomes" id="UP000295192"/>
    </source>
</evidence>
<dbReference type="Proteomes" id="UP000295192">
    <property type="component" value="Unassembled WGS sequence"/>
</dbReference>
<accession>A0A484BPZ3</accession>
<evidence type="ECO:0000256" key="1">
    <source>
        <dbReference type="SAM" id="Phobius"/>
    </source>
</evidence>
<sequence length="134" mass="15303">MASNDETLIEQLKRSVESLVAKTGPHSRFAEDLIQKIGKLQAKLDSLTDVDRHQFVSEMKGSIQEAIARIEHRLQQHTHIAHAYTTSILVAVIFLIVSVFALFGFKLYKSLTEKELKKQEKLRSKQQKKSKKSN</sequence>
<reference evidence="2 3" key="1">
    <citation type="journal article" date="2019" name="J. Hered.">
        <title>An Improved Genome Assembly for Drosophila navojoa, the Basal Species in the mojavensis Cluster.</title>
        <authorList>
            <person name="Vanderlinde T."/>
            <person name="Dupim E.G."/>
            <person name="Nazario-Yepiz N.O."/>
            <person name="Carvalho A.B."/>
        </authorList>
    </citation>
    <scope>NUCLEOTIDE SEQUENCE [LARGE SCALE GENOMIC DNA]</scope>
    <source>
        <strain evidence="2">Navoj_Jal97</strain>
        <tissue evidence="2">Whole organism</tissue>
    </source>
</reference>
<proteinExistence type="predicted"/>
<name>A0A484BPZ3_DRONA</name>